<gene>
    <name evidence="5" type="primary">agaC</name>
    <name evidence="5" type="ORF">MARI151_20562</name>
</gene>
<dbReference type="PROSITE" id="PS51257">
    <property type="entry name" value="PROKAR_LIPOPROTEIN"/>
    <property type="match status" value="1"/>
</dbReference>
<evidence type="ECO:0000313" key="5">
    <source>
        <dbReference type="EMBL" id="VXB42319.1"/>
    </source>
</evidence>
<keyword evidence="5" id="KW-0326">Glycosidase</keyword>
<dbReference type="GO" id="GO:0005975">
    <property type="term" value="P:carbohydrate metabolic process"/>
    <property type="evidence" value="ECO:0007669"/>
    <property type="project" value="InterPro"/>
</dbReference>
<evidence type="ECO:0000256" key="1">
    <source>
        <dbReference type="ARBA" id="ARBA00006865"/>
    </source>
</evidence>
<keyword evidence="5" id="KW-0378">Hydrolase</keyword>
<evidence type="ECO:0000256" key="2">
    <source>
        <dbReference type="SAM" id="MobiDB-lite"/>
    </source>
</evidence>
<dbReference type="Proteomes" id="UP000430202">
    <property type="component" value="Unassembled WGS sequence"/>
</dbReference>
<dbReference type="GO" id="GO:0033916">
    <property type="term" value="F:beta-agarase activity"/>
    <property type="evidence" value="ECO:0007669"/>
    <property type="project" value="UniProtKB-EC"/>
</dbReference>
<feature type="region of interest" description="Disordered" evidence="2">
    <location>
        <begin position="22"/>
        <end position="48"/>
    </location>
</feature>
<evidence type="ECO:0000256" key="3">
    <source>
        <dbReference type="SAM" id="SignalP"/>
    </source>
</evidence>
<evidence type="ECO:0000313" key="6">
    <source>
        <dbReference type="Proteomes" id="UP000430202"/>
    </source>
</evidence>
<dbReference type="SUPFAM" id="SSF49899">
    <property type="entry name" value="Concanavalin A-like lectins/glucanases"/>
    <property type="match status" value="1"/>
</dbReference>
<keyword evidence="6" id="KW-1185">Reference proteome</keyword>
<dbReference type="PANTHER" id="PTHR10963">
    <property type="entry name" value="GLYCOSYL HYDROLASE-RELATED"/>
    <property type="match status" value="1"/>
</dbReference>
<sequence length="332" mass="38336">MKFNVFLILSIISAFIACSSSSSDEEEMVKDPENPEQVEENDEDQADEIEPFQLSDLDPDLPSFVSVVDETPEGMEWVKVEAMSDEFDTWNEDKWFNSFWNYGNTPVSMRSENSSVVDGKLNIQATLDENSSQWFQTARVHSKTKISYPMYTECSMKTSSISAFNTFWLNNGDINDRDEIDIVESNANPTPECSDQSTKPSNYPWTPWDFPTQMNSQYFIAKSGVTERHEDNFDTRMLSDANPNKGKTWDETYHIVGAWWKDARTVQFYLNGEPAGVVTTNQDFTRELELIFDLWTSEECYLGGLPQKEELNDNSKNTMRVDWVRTWKLESK</sequence>
<dbReference type="PROSITE" id="PS51762">
    <property type="entry name" value="GH16_2"/>
    <property type="match status" value="1"/>
</dbReference>
<proteinExistence type="inferred from homology"/>
<dbReference type="InterPro" id="IPR000757">
    <property type="entry name" value="Beta-glucanase-like"/>
</dbReference>
<dbReference type="PANTHER" id="PTHR10963:SF55">
    <property type="entry name" value="GLYCOSIDE HYDROLASE FAMILY 16 PROTEIN"/>
    <property type="match status" value="1"/>
</dbReference>
<feature type="domain" description="GH16" evidence="4">
    <location>
        <begin position="43"/>
        <end position="332"/>
    </location>
</feature>
<protein>
    <submittedName>
        <fullName evidence="5">Beta-agarase C</fullName>
        <ecNumber evidence="5">3.2.1.81</ecNumber>
    </submittedName>
</protein>
<dbReference type="InterPro" id="IPR013320">
    <property type="entry name" value="ConA-like_dom_sf"/>
</dbReference>
<feature type="compositionally biased region" description="Acidic residues" evidence="2">
    <location>
        <begin position="23"/>
        <end position="48"/>
    </location>
</feature>
<feature type="chain" id="PRO_5024963063" evidence="3">
    <location>
        <begin position="25"/>
        <end position="332"/>
    </location>
</feature>
<dbReference type="EMBL" id="CABWLR010000002">
    <property type="protein sequence ID" value="VXB42319.1"/>
    <property type="molecule type" value="Genomic_DNA"/>
</dbReference>
<dbReference type="Gene3D" id="2.60.120.200">
    <property type="match status" value="1"/>
</dbReference>
<dbReference type="AlphaFoldDB" id="A0A653QKL8"/>
<organism evidence="5 6">
    <name type="scientific">Maribacter litoralis</name>
    <dbReference type="NCBI Taxonomy" id="2059726"/>
    <lineage>
        <taxon>Bacteria</taxon>
        <taxon>Pseudomonadati</taxon>
        <taxon>Bacteroidota</taxon>
        <taxon>Flavobacteriia</taxon>
        <taxon>Flavobacteriales</taxon>
        <taxon>Flavobacteriaceae</taxon>
        <taxon>Maribacter</taxon>
    </lineage>
</organism>
<dbReference type="RefSeq" id="WP_159302464.1">
    <property type="nucleotide sequence ID" value="NZ_LR733271.1"/>
</dbReference>
<feature type="signal peptide" evidence="3">
    <location>
        <begin position="1"/>
        <end position="24"/>
    </location>
</feature>
<dbReference type="InterPro" id="IPR050546">
    <property type="entry name" value="Glycosyl_Hydrlase_16"/>
</dbReference>
<keyword evidence="3" id="KW-0732">Signal</keyword>
<accession>A0A653QKL8</accession>
<comment type="similarity">
    <text evidence="1">Belongs to the glycosyl hydrolase 16 family.</text>
</comment>
<name>A0A653QKL8_9FLAO</name>
<dbReference type="EC" id="3.2.1.81" evidence="5"/>
<reference evidence="5 6" key="1">
    <citation type="submission" date="2019-10" db="EMBL/GenBank/DDBJ databases">
        <authorList>
            <person name="Karimi E."/>
        </authorList>
    </citation>
    <scope>NUCLEOTIDE SEQUENCE [LARGE SCALE GENOMIC DNA]</scope>
    <source>
        <strain evidence="5">Maribacter sp. 151</strain>
    </source>
</reference>
<evidence type="ECO:0000259" key="4">
    <source>
        <dbReference type="PROSITE" id="PS51762"/>
    </source>
</evidence>